<reference evidence="4 5" key="1">
    <citation type="submission" date="2014-11" db="EMBL/GenBank/DDBJ databases">
        <authorList>
            <person name="Zhu J."/>
            <person name="Qi W."/>
            <person name="Song R."/>
        </authorList>
    </citation>
    <scope>NUCLEOTIDE SEQUENCE [LARGE SCALE GENOMIC DNA]</scope>
</reference>
<feature type="transmembrane region" description="Helical" evidence="2">
    <location>
        <begin position="75"/>
        <end position="97"/>
    </location>
</feature>
<keyword evidence="5" id="KW-1185">Reference proteome</keyword>
<proteinExistence type="predicted"/>
<evidence type="ECO:0000313" key="4">
    <source>
        <dbReference type="EMBL" id="CEM01735.1"/>
    </source>
</evidence>
<sequence>MFCPVTVTLSILVLLVHHHPSLLATAQDSETFLKKSEEDTVVKCPLDDPSCGLVGQEWGASAGEAEGDKSSGQAWIRWASIAGAAAAVLLIALLYAWQCGFVKFGRRTFRDFDDSEPSKALDEAADNSDEISTEGGTGGLSVTETTEKSGEQSPITPSKA</sequence>
<evidence type="ECO:0000256" key="1">
    <source>
        <dbReference type="SAM" id="MobiDB-lite"/>
    </source>
</evidence>
<dbReference type="AlphaFoldDB" id="A0A0G4ETZ8"/>
<dbReference type="VEuPathDB" id="CryptoDB:Vbra_8180"/>
<feature type="compositionally biased region" description="Polar residues" evidence="1">
    <location>
        <begin position="151"/>
        <end position="160"/>
    </location>
</feature>
<evidence type="ECO:0000256" key="3">
    <source>
        <dbReference type="SAM" id="SignalP"/>
    </source>
</evidence>
<feature type="chain" id="PRO_5005187859" evidence="3">
    <location>
        <begin position="19"/>
        <end position="160"/>
    </location>
</feature>
<dbReference type="EMBL" id="CDMY01000309">
    <property type="protein sequence ID" value="CEM01735.1"/>
    <property type="molecule type" value="Genomic_DNA"/>
</dbReference>
<protein>
    <submittedName>
        <fullName evidence="4">Uncharacterized protein</fullName>
    </submittedName>
</protein>
<feature type="compositionally biased region" description="Acidic residues" evidence="1">
    <location>
        <begin position="123"/>
        <end position="132"/>
    </location>
</feature>
<feature type="signal peptide" evidence="3">
    <location>
        <begin position="1"/>
        <end position="18"/>
    </location>
</feature>
<keyword evidence="2" id="KW-1133">Transmembrane helix</keyword>
<evidence type="ECO:0000256" key="2">
    <source>
        <dbReference type="SAM" id="Phobius"/>
    </source>
</evidence>
<evidence type="ECO:0000313" key="5">
    <source>
        <dbReference type="Proteomes" id="UP000041254"/>
    </source>
</evidence>
<dbReference type="Proteomes" id="UP000041254">
    <property type="component" value="Unassembled WGS sequence"/>
</dbReference>
<keyword evidence="2" id="KW-0812">Transmembrane</keyword>
<feature type="region of interest" description="Disordered" evidence="1">
    <location>
        <begin position="115"/>
        <end position="160"/>
    </location>
</feature>
<dbReference type="InParanoid" id="A0A0G4ETZ8"/>
<organism evidence="4 5">
    <name type="scientific">Vitrella brassicaformis (strain CCMP3155)</name>
    <dbReference type="NCBI Taxonomy" id="1169540"/>
    <lineage>
        <taxon>Eukaryota</taxon>
        <taxon>Sar</taxon>
        <taxon>Alveolata</taxon>
        <taxon>Colpodellida</taxon>
        <taxon>Vitrellaceae</taxon>
        <taxon>Vitrella</taxon>
    </lineage>
</organism>
<keyword evidence="3" id="KW-0732">Signal</keyword>
<name>A0A0G4ETZ8_VITBC</name>
<gene>
    <name evidence="4" type="ORF">Vbra_8180</name>
</gene>
<accession>A0A0G4ETZ8</accession>
<keyword evidence="2" id="KW-0472">Membrane</keyword>